<proteinExistence type="inferred from homology"/>
<evidence type="ECO:0000256" key="2">
    <source>
        <dbReference type="RuleBase" id="RU362080"/>
    </source>
</evidence>
<comment type="caution">
    <text evidence="3">The sequence shown here is derived from an EMBL/GenBank/DDBJ whole genome shotgun (WGS) entry which is preliminary data.</text>
</comment>
<comment type="similarity">
    <text evidence="1 2">Belongs to the phD/YefM antitoxin family.</text>
</comment>
<dbReference type="InterPro" id="IPR036165">
    <property type="entry name" value="YefM-like_sf"/>
</dbReference>
<keyword evidence="4" id="KW-1185">Reference proteome</keyword>
<dbReference type="SUPFAM" id="SSF143120">
    <property type="entry name" value="YefM-like"/>
    <property type="match status" value="1"/>
</dbReference>
<evidence type="ECO:0000313" key="3">
    <source>
        <dbReference type="EMBL" id="NDY94413.1"/>
    </source>
</evidence>
<comment type="function">
    <text evidence="2">Antitoxin component of a type II toxin-antitoxin (TA) system.</text>
</comment>
<protein>
    <recommendedName>
        <fullName evidence="2">Antitoxin</fullName>
    </recommendedName>
</protein>
<reference evidence="3 4" key="1">
    <citation type="submission" date="2020-02" db="EMBL/GenBank/DDBJ databases">
        <authorList>
            <person name="Zhang X.-Y."/>
        </authorList>
    </citation>
    <scope>NUCLEOTIDE SEQUENCE [LARGE SCALE GENOMIC DNA]</scope>
    <source>
        <strain evidence="3 4">C33</strain>
    </source>
</reference>
<name>A0A845URE6_9GAMM</name>
<evidence type="ECO:0000256" key="1">
    <source>
        <dbReference type="ARBA" id="ARBA00009981"/>
    </source>
</evidence>
<dbReference type="NCBIfam" id="TIGR01552">
    <property type="entry name" value="phd_fam"/>
    <property type="match status" value="1"/>
</dbReference>
<organism evidence="3 4">
    <name type="scientific">Wenzhouxiangella limi</name>
    <dbReference type="NCBI Taxonomy" id="2707351"/>
    <lineage>
        <taxon>Bacteria</taxon>
        <taxon>Pseudomonadati</taxon>
        <taxon>Pseudomonadota</taxon>
        <taxon>Gammaproteobacteria</taxon>
        <taxon>Chromatiales</taxon>
        <taxon>Wenzhouxiangellaceae</taxon>
        <taxon>Wenzhouxiangella</taxon>
    </lineage>
</organism>
<dbReference type="RefSeq" id="WP_164209526.1">
    <property type="nucleotide sequence ID" value="NZ_JAAGSC010000031.1"/>
</dbReference>
<dbReference type="Proteomes" id="UP000484885">
    <property type="component" value="Unassembled WGS sequence"/>
</dbReference>
<evidence type="ECO:0000313" key="4">
    <source>
        <dbReference type="Proteomes" id="UP000484885"/>
    </source>
</evidence>
<dbReference type="PANTHER" id="PTHR35377">
    <property type="entry name" value="ANTITOXIN VAPB49-RELATED-RELATED"/>
    <property type="match status" value="1"/>
</dbReference>
<dbReference type="InterPro" id="IPR051416">
    <property type="entry name" value="phD-YefM_TA_antitoxins"/>
</dbReference>
<dbReference type="AlphaFoldDB" id="A0A845URE6"/>
<dbReference type="Gene3D" id="3.40.1620.10">
    <property type="entry name" value="YefM-like domain"/>
    <property type="match status" value="1"/>
</dbReference>
<dbReference type="Pfam" id="PF02604">
    <property type="entry name" value="PhdYeFM_antitox"/>
    <property type="match status" value="1"/>
</dbReference>
<accession>A0A845URE6</accession>
<dbReference type="InterPro" id="IPR006442">
    <property type="entry name" value="Antitoxin_Phd/YefM"/>
</dbReference>
<gene>
    <name evidence="3" type="ORF">G3I74_01545</name>
</gene>
<dbReference type="EMBL" id="JAAGSC010000031">
    <property type="protein sequence ID" value="NDY94413.1"/>
    <property type="molecule type" value="Genomic_DNA"/>
</dbReference>
<sequence length="75" mass="8247">MKTVAVVDARKRFAQLLASVEAGEEVVITRRGRTVARLVPERPRTAAEVFAPLWDEAFSDLEAPDDLPATPVSAW</sequence>